<dbReference type="Proteomes" id="UP000494363">
    <property type="component" value="Unassembled WGS sequence"/>
</dbReference>
<dbReference type="EMBL" id="CADIKH010000387">
    <property type="protein sequence ID" value="CAB3775302.1"/>
    <property type="molecule type" value="Genomic_DNA"/>
</dbReference>
<gene>
    <name evidence="1" type="ORF">LMG29542_08684</name>
</gene>
<evidence type="ECO:0000313" key="1">
    <source>
        <dbReference type="EMBL" id="CAB3775302.1"/>
    </source>
</evidence>
<name>A0A6J5FC44_9BURK</name>
<dbReference type="AlphaFoldDB" id="A0A6J5FC44"/>
<sequence length="198" mass="21899">MIYGKVNNCERISSRSDLLRWIIESRTRAVPRVPIPHANRGVKTSARNSAARGGATYVPMTALGCGLCHYGHASAMNGSSGVAQGTTACRRAEAELRLSTQIGHQIERPRKRAALTLRAVALSAGTLCQRTSGAPRARIRVEVTLSFGRRIFVRNFIERNYLDSRRPKKQNGVIAKIQNNFDAPFLRQAFAVEFPRPL</sequence>
<proteinExistence type="predicted"/>
<protein>
    <submittedName>
        <fullName evidence="1">Uncharacterized protein</fullName>
    </submittedName>
</protein>
<accession>A0A6J5FC44</accession>
<reference evidence="1 2" key="1">
    <citation type="submission" date="2020-04" db="EMBL/GenBank/DDBJ databases">
        <authorList>
            <person name="De Canck E."/>
        </authorList>
    </citation>
    <scope>NUCLEOTIDE SEQUENCE [LARGE SCALE GENOMIC DNA]</scope>
    <source>
        <strain evidence="1 2">LMG 29542</strain>
    </source>
</reference>
<evidence type="ECO:0000313" key="2">
    <source>
        <dbReference type="Proteomes" id="UP000494363"/>
    </source>
</evidence>
<organism evidence="1 2">
    <name type="scientific">Paraburkholderia humisilvae</name>
    <dbReference type="NCBI Taxonomy" id="627669"/>
    <lineage>
        <taxon>Bacteria</taxon>
        <taxon>Pseudomonadati</taxon>
        <taxon>Pseudomonadota</taxon>
        <taxon>Betaproteobacteria</taxon>
        <taxon>Burkholderiales</taxon>
        <taxon>Burkholderiaceae</taxon>
        <taxon>Paraburkholderia</taxon>
    </lineage>
</organism>
<keyword evidence="2" id="KW-1185">Reference proteome</keyword>